<dbReference type="InterPro" id="IPR013731">
    <property type="entry name" value="OapA_N"/>
</dbReference>
<dbReference type="OrthoDB" id="9805070at2"/>
<dbReference type="STRING" id="28173.VIBNI_A2550"/>
<dbReference type="EMBL" id="FO203526">
    <property type="protein sequence ID" value="CCO58608.1"/>
    <property type="molecule type" value="Genomic_DNA"/>
</dbReference>
<keyword evidence="3" id="KW-0645">Protease</keyword>
<dbReference type="GO" id="GO:0030313">
    <property type="term" value="C:cell envelope"/>
    <property type="evidence" value="ECO:0007669"/>
    <property type="project" value="UniProtKB-SubCell"/>
</dbReference>
<comment type="subcellular location">
    <subcellularLocation>
        <location evidence="2">Cell envelope</location>
    </subcellularLocation>
</comment>
<dbReference type="InterPro" id="IPR018392">
    <property type="entry name" value="LysM"/>
</dbReference>
<keyword evidence="6" id="KW-0862">Zinc</keyword>
<reference evidence="10 11" key="1">
    <citation type="journal article" date="2013" name="ISME J.">
        <title>Comparative genomics of pathogenic lineages of Vibrio nigripulchritudo identifies virulence-associated traits.</title>
        <authorList>
            <person name="Goudenege D."/>
            <person name="Labreuche Y."/>
            <person name="Krin E."/>
            <person name="Ansquer D."/>
            <person name="Mangenot S."/>
            <person name="Calteau A."/>
            <person name="Medigue C."/>
            <person name="Mazel D."/>
            <person name="Polz M.F."/>
            <person name="Le Roux F."/>
        </authorList>
    </citation>
    <scope>NUCLEOTIDE SEQUENCE [LARGE SCALE GENOMIC DNA]</scope>
    <source>
        <strain evidence="11">SnF1</strain>
    </source>
</reference>
<dbReference type="AlphaFoldDB" id="U4KGD5"/>
<evidence type="ECO:0000313" key="11">
    <source>
        <dbReference type="Proteomes" id="UP000016895"/>
    </source>
</evidence>
<dbReference type="RefSeq" id="WP_022551317.1">
    <property type="nucleotide sequence ID" value="NC_022528.1"/>
</dbReference>
<evidence type="ECO:0000313" key="10">
    <source>
        <dbReference type="EMBL" id="CCO58608.1"/>
    </source>
</evidence>
<comment type="cofactor">
    <cofactor evidence="1">
        <name>Zn(2+)</name>
        <dbReference type="ChEBI" id="CHEBI:29105"/>
    </cofactor>
</comment>
<dbReference type="CDD" id="cd12797">
    <property type="entry name" value="M23_peptidase"/>
    <property type="match status" value="1"/>
</dbReference>
<dbReference type="PROSITE" id="PS51782">
    <property type="entry name" value="LYSM"/>
    <property type="match status" value="1"/>
</dbReference>
<accession>U4KGD5</accession>
<dbReference type="KEGG" id="vni:VIBNI_A2550"/>
<dbReference type="Pfam" id="PF08525">
    <property type="entry name" value="OapA_N"/>
    <property type="match status" value="1"/>
</dbReference>
<dbReference type="Pfam" id="PF04225">
    <property type="entry name" value="LysM_OapA"/>
    <property type="match status" value="1"/>
</dbReference>
<comment type="pathway">
    <text evidence="8">Cell wall degradation; peptidoglycan degradation.</text>
</comment>
<dbReference type="GO" id="GO:0046872">
    <property type="term" value="F:metal ion binding"/>
    <property type="evidence" value="ECO:0007669"/>
    <property type="project" value="UniProtKB-KW"/>
</dbReference>
<keyword evidence="7" id="KW-0482">Metalloprotease</keyword>
<gene>
    <name evidence="10" type="ORF">VIBNI_A2550</name>
</gene>
<dbReference type="PANTHER" id="PTHR21666:SF292">
    <property type="entry name" value="MUREIN DD-ENDOPEPTIDASE MEPM"/>
    <property type="match status" value="1"/>
</dbReference>
<evidence type="ECO:0000259" key="9">
    <source>
        <dbReference type="PROSITE" id="PS51782"/>
    </source>
</evidence>
<evidence type="ECO:0000256" key="4">
    <source>
        <dbReference type="ARBA" id="ARBA00022723"/>
    </source>
</evidence>
<keyword evidence="4" id="KW-0479">Metal-binding</keyword>
<keyword evidence="11" id="KW-1185">Reference proteome</keyword>
<dbReference type="GO" id="GO:0042834">
    <property type="term" value="F:peptidoglycan binding"/>
    <property type="evidence" value="ECO:0007669"/>
    <property type="project" value="InterPro"/>
</dbReference>
<dbReference type="Pfam" id="PF01551">
    <property type="entry name" value="Peptidase_M23"/>
    <property type="match status" value="1"/>
</dbReference>
<dbReference type="InterPro" id="IPR007340">
    <property type="entry name" value="LysM_Opacity-associatedA"/>
</dbReference>
<dbReference type="GO" id="GO:0006508">
    <property type="term" value="P:proteolysis"/>
    <property type="evidence" value="ECO:0007669"/>
    <property type="project" value="UniProtKB-KW"/>
</dbReference>
<evidence type="ECO:0000256" key="3">
    <source>
        <dbReference type="ARBA" id="ARBA00022670"/>
    </source>
</evidence>
<evidence type="ECO:0000256" key="1">
    <source>
        <dbReference type="ARBA" id="ARBA00001947"/>
    </source>
</evidence>
<feature type="domain" description="LysM" evidence="9">
    <location>
        <begin position="102"/>
        <end position="147"/>
    </location>
</feature>
<dbReference type="InterPro" id="IPR045834">
    <property type="entry name" value="Csd3_N2"/>
</dbReference>
<sequence length="448" mass="50364">MKNIQVAAKQWQRLPKKHKITIMSLAVLTVAVSLWRPTPPMVVSSDVSPERIEIDLEVEQTESLADQNSEPLGAQIDSFAPEFSAPKDELEEALSQDSEPTHSHVVAKGELLSTVFEQYGLRLNDMYSLINTDKAAERLRPGMTLNWTLNDEGRLKELRIERNAKQYDLYTLTDSGYEYQRLENTGELKPILINGQISGSFYQSAINAGLTPGQIATIVKSMQWKFDFGRRARKGDKFAVQLEQEFIDGKAVGRGEVKAMLYVNGGKEYSAVKFEDNRFYDASGQSLEQAFNRLPTNKRYRVSSRFNPHRKHPVTGRVSPHNGTDFATPIGTPIYATGDGKVVKARSHPLAGKYIVIKHGREYMTRYLHLHRILVKVGDNISRGQKIALSGNTGRSTGPHLHYEFIKNSRPVDPMKVQLPKASDVPSAKLPEFKENADGVMQILRDQI</sequence>
<proteinExistence type="predicted"/>
<evidence type="ECO:0000256" key="2">
    <source>
        <dbReference type="ARBA" id="ARBA00004196"/>
    </source>
</evidence>
<dbReference type="PANTHER" id="PTHR21666">
    <property type="entry name" value="PEPTIDASE-RELATED"/>
    <property type="match status" value="1"/>
</dbReference>
<dbReference type="PATRIC" id="fig|1260221.3.peg.2430"/>
<dbReference type="Proteomes" id="UP000016895">
    <property type="component" value="Chromosome 1"/>
</dbReference>
<dbReference type="GO" id="GO:0004222">
    <property type="term" value="F:metalloendopeptidase activity"/>
    <property type="evidence" value="ECO:0007669"/>
    <property type="project" value="TreeGrafter"/>
</dbReference>
<dbReference type="SUPFAM" id="SSF51261">
    <property type="entry name" value="Duplicated hybrid motif"/>
    <property type="match status" value="1"/>
</dbReference>
<keyword evidence="5" id="KW-0378">Hydrolase</keyword>
<dbReference type="Gene3D" id="3.10.450.350">
    <property type="match status" value="2"/>
</dbReference>
<dbReference type="eggNOG" id="COG0739">
    <property type="taxonomic scope" value="Bacteria"/>
</dbReference>
<dbReference type="CDD" id="cd00118">
    <property type="entry name" value="LysM"/>
    <property type="match status" value="1"/>
</dbReference>
<name>U4KGD5_9VIBR</name>
<dbReference type="InterPro" id="IPR016047">
    <property type="entry name" value="M23ase_b-sheet_dom"/>
</dbReference>
<evidence type="ECO:0000256" key="7">
    <source>
        <dbReference type="ARBA" id="ARBA00023049"/>
    </source>
</evidence>
<dbReference type="FunFam" id="2.70.70.10:FF:000002">
    <property type="entry name" value="Murein DD-endopeptidase MepM"/>
    <property type="match status" value="1"/>
</dbReference>
<protein>
    <submittedName>
        <fullName evidence="10">Putative Cell wall endopeptidase, family M23</fullName>
    </submittedName>
</protein>
<dbReference type="InterPro" id="IPR011055">
    <property type="entry name" value="Dup_hybrid_motif"/>
</dbReference>
<evidence type="ECO:0000256" key="6">
    <source>
        <dbReference type="ARBA" id="ARBA00022833"/>
    </source>
</evidence>
<dbReference type="InterPro" id="IPR050570">
    <property type="entry name" value="Cell_wall_metabolism_enzyme"/>
</dbReference>
<organism evidence="10 11">
    <name type="scientific">Vibrio nigripulchritudo</name>
    <dbReference type="NCBI Taxonomy" id="28173"/>
    <lineage>
        <taxon>Bacteria</taxon>
        <taxon>Pseudomonadati</taxon>
        <taxon>Pseudomonadota</taxon>
        <taxon>Gammaproteobacteria</taxon>
        <taxon>Vibrionales</taxon>
        <taxon>Vibrionaceae</taxon>
        <taxon>Vibrio</taxon>
    </lineage>
</organism>
<evidence type="ECO:0000256" key="5">
    <source>
        <dbReference type="ARBA" id="ARBA00022801"/>
    </source>
</evidence>
<evidence type="ECO:0000256" key="8">
    <source>
        <dbReference type="ARBA" id="ARBA00060568"/>
    </source>
</evidence>
<dbReference type="NCBIfam" id="NF008652">
    <property type="entry name" value="PRK11649.1"/>
    <property type="match status" value="1"/>
</dbReference>
<dbReference type="Pfam" id="PF19425">
    <property type="entry name" value="Csd3_N2"/>
    <property type="match status" value="1"/>
</dbReference>
<dbReference type="Gene3D" id="2.70.70.10">
    <property type="entry name" value="Glucose Permease (Domain IIA)"/>
    <property type="match status" value="1"/>
</dbReference>